<accession>A0A1G2ITB0</accession>
<evidence type="ECO:0000256" key="1">
    <source>
        <dbReference type="ARBA" id="ARBA00004651"/>
    </source>
</evidence>
<dbReference type="Pfam" id="PF13367">
    <property type="entry name" value="PrsW-protease"/>
    <property type="match status" value="1"/>
</dbReference>
<reference evidence="11 12" key="1">
    <citation type="journal article" date="2016" name="Nat. Commun.">
        <title>Thousands of microbial genomes shed light on interconnected biogeochemical processes in an aquifer system.</title>
        <authorList>
            <person name="Anantharaman K."/>
            <person name="Brown C.T."/>
            <person name="Hug L.A."/>
            <person name="Sharon I."/>
            <person name="Castelle C.J."/>
            <person name="Probst A.J."/>
            <person name="Thomas B.C."/>
            <person name="Singh A."/>
            <person name="Wilkins M.J."/>
            <person name="Karaoz U."/>
            <person name="Brodie E.L."/>
            <person name="Williams K.H."/>
            <person name="Hubbard S.S."/>
            <person name="Banfield J.F."/>
        </authorList>
    </citation>
    <scope>NUCLEOTIDE SEQUENCE [LARGE SCALE GENOMIC DNA]</scope>
</reference>
<gene>
    <name evidence="11" type="ORF">A2358_02170</name>
</gene>
<feature type="transmembrane region" description="Helical" evidence="10">
    <location>
        <begin position="6"/>
        <end position="24"/>
    </location>
</feature>
<evidence type="ECO:0000256" key="7">
    <source>
        <dbReference type="ARBA" id="ARBA00022801"/>
    </source>
</evidence>
<feature type="transmembrane region" description="Helical" evidence="10">
    <location>
        <begin position="36"/>
        <end position="61"/>
    </location>
</feature>
<feature type="transmembrane region" description="Helical" evidence="10">
    <location>
        <begin position="149"/>
        <end position="172"/>
    </location>
</feature>
<comment type="subcellular location">
    <subcellularLocation>
        <location evidence="1">Cell membrane</location>
        <topology evidence="1">Multi-pass membrane protein</topology>
    </subcellularLocation>
</comment>
<evidence type="ECO:0000313" key="11">
    <source>
        <dbReference type="EMBL" id="OGZ78134.1"/>
    </source>
</evidence>
<organism evidence="11 12">
    <name type="scientific">Candidatus Staskawiczbacteria bacterium RIFOXYB1_FULL_37_44</name>
    <dbReference type="NCBI Taxonomy" id="1802223"/>
    <lineage>
        <taxon>Bacteria</taxon>
        <taxon>Candidatus Staskawicziibacteriota</taxon>
    </lineage>
</organism>
<dbReference type="STRING" id="1802223.A2358_02170"/>
<keyword evidence="8 10" id="KW-1133">Transmembrane helix</keyword>
<comment type="caution">
    <text evidence="11">The sequence shown here is derived from an EMBL/GenBank/DDBJ whole genome shotgun (WGS) entry which is preliminary data.</text>
</comment>
<feature type="transmembrane region" description="Helical" evidence="10">
    <location>
        <begin position="108"/>
        <end position="129"/>
    </location>
</feature>
<evidence type="ECO:0000256" key="5">
    <source>
        <dbReference type="ARBA" id="ARBA00022670"/>
    </source>
</evidence>
<dbReference type="GO" id="GO:0008233">
    <property type="term" value="F:peptidase activity"/>
    <property type="evidence" value="ECO:0007669"/>
    <property type="project" value="UniProtKB-KW"/>
</dbReference>
<dbReference type="AlphaFoldDB" id="A0A1G2ITB0"/>
<feature type="transmembrane region" description="Helical" evidence="10">
    <location>
        <begin position="73"/>
        <end position="96"/>
    </location>
</feature>
<evidence type="ECO:0000256" key="9">
    <source>
        <dbReference type="ARBA" id="ARBA00023136"/>
    </source>
</evidence>
<feature type="transmembrane region" description="Helical" evidence="10">
    <location>
        <begin position="211"/>
        <end position="229"/>
    </location>
</feature>
<evidence type="ECO:0000256" key="4">
    <source>
        <dbReference type="ARBA" id="ARBA00022475"/>
    </source>
</evidence>
<dbReference type="GO" id="GO:0005886">
    <property type="term" value="C:plasma membrane"/>
    <property type="evidence" value="ECO:0007669"/>
    <property type="project" value="UniProtKB-SubCell"/>
</dbReference>
<dbReference type="InterPro" id="IPR023596">
    <property type="entry name" value="Peptidase_PrsW_arch/bac"/>
</dbReference>
<keyword evidence="4" id="KW-1003">Cell membrane</keyword>
<protein>
    <recommendedName>
        <fullName evidence="3">Protease PrsW</fullName>
    </recommendedName>
</protein>
<keyword evidence="6 10" id="KW-0812">Transmembrane</keyword>
<keyword evidence="7" id="KW-0378">Hydrolase</keyword>
<evidence type="ECO:0000256" key="3">
    <source>
        <dbReference type="ARBA" id="ARBA00018997"/>
    </source>
</evidence>
<dbReference type="PANTHER" id="PTHR36844:SF1">
    <property type="entry name" value="PROTEASE PRSW"/>
    <property type="match status" value="1"/>
</dbReference>
<dbReference type="InterPro" id="IPR026898">
    <property type="entry name" value="PrsW"/>
</dbReference>
<dbReference type="PIRSF" id="PIRSF016933">
    <property type="entry name" value="PrsW"/>
    <property type="match status" value="1"/>
</dbReference>
<comment type="similarity">
    <text evidence="2">Belongs to the protease PrsW family.</text>
</comment>
<evidence type="ECO:0000256" key="2">
    <source>
        <dbReference type="ARBA" id="ARBA00009165"/>
    </source>
</evidence>
<evidence type="ECO:0000256" key="10">
    <source>
        <dbReference type="SAM" id="Phobius"/>
    </source>
</evidence>
<keyword evidence="5" id="KW-0645">Protease</keyword>
<evidence type="ECO:0000256" key="6">
    <source>
        <dbReference type="ARBA" id="ARBA00022692"/>
    </source>
</evidence>
<name>A0A1G2ITB0_9BACT</name>
<evidence type="ECO:0000313" key="12">
    <source>
        <dbReference type="Proteomes" id="UP000178650"/>
    </source>
</evidence>
<dbReference type="EMBL" id="MHPJ01000026">
    <property type="protein sequence ID" value="OGZ78134.1"/>
    <property type="molecule type" value="Genomic_DNA"/>
</dbReference>
<dbReference type="GO" id="GO:0006508">
    <property type="term" value="P:proteolysis"/>
    <property type="evidence" value="ECO:0007669"/>
    <property type="project" value="UniProtKB-KW"/>
</dbReference>
<keyword evidence="9 10" id="KW-0472">Membrane</keyword>
<dbReference type="Proteomes" id="UP000178650">
    <property type="component" value="Unassembled WGS sequence"/>
</dbReference>
<evidence type="ECO:0000256" key="8">
    <source>
        <dbReference type="ARBA" id="ARBA00022989"/>
    </source>
</evidence>
<dbReference type="PANTHER" id="PTHR36844">
    <property type="entry name" value="PROTEASE PRSW"/>
    <property type="match status" value="1"/>
</dbReference>
<feature type="transmembrane region" description="Helical" evidence="10">
    <location>
        <begin position="184"/>
        <end position="205"/>
    </location>
</feature>
<proteinExistence type="inferred from homology"/>
<sequence>MDFVIILYIIFGILPSLAWLSYYLRKDAHPEPKGMILKIFLWGALITVPVFFVQIGLSYLLGKINLSPLLNSLIYWFLVIAFSEEFFKFLVIKFRVINSPHLDEPLDIMLYMVIAALGFAALENILYLFAPIGEMSFNQLIDRTLIISFIRFIGATFLHTLCSAVVGYSLAISFCQAKRKYAPIAIGLITATLLHGAYDFSIMTLDGYAKFLIPVIIIITLAVLVFSGFDKLKKMKSTCKLNLIK</sequence>